<accession>A0A146GBZ6</accession>
<keyword evidence="4" id="KW-0456">Lyase</keyword>
<feature type="chain" id="PRO_5007524929" evidence="1">
    <location>
        <begin position="28"/>
        <end position="584"/>
    </location>
</feature>
<sequence length="584" mass="62973">MRLTCIWKWAAGFLVIVTLLASGPAIGAEQAGARVPFVTLEAEKSRTNAERVFMTDPDRWPPTPAAEASGRAYVELKTAKDSVDFVSPISANAIVIRHCVPDSPDGGGAIARLRLSVNGAYRQDIQLTSKYSWLYGDGSPWENGQGNTPTEYSHAYWDEARFFIPGGIRAGEVIRLQKDPGDTAAYCRIDLIDLENVGRPLSQPPGSLSVLDFGVQPDSEDAETTTQGIQACAAAAKAEGKMIWLPPGRYLLNKRIRLDGVGVQGAGMWHTTVCDTMSGIATNWGGMAGFTLRGKGASVRDISMDSLTCTSRKKNWIALVGQAEGWEIRRVWISHTGAAIWIAGTDGVVADCRIRNTYADGININNGQGNTTSNVRVENNHVRGTGDDGLAILCNDNKGNPASTTKVVMRNNTAVAPWWGANCDLAGGSEHIVENNLFSDGPGFVINLPPSFPMKPLSSAIVRNNELIRCGNNLGGQQRGAIWIYPGSTSIRGTFLTGNVIRSSLYRGIHCAGSEIQEIVFRSNRIVAPGQDAIYIAESVKGSGIFIQNSVAELSPGRKPLVNRAAKESYHLEEQGNSWRTGRE</sequence>
<name>A0A146GBZ6_TERSA</name>
<feature type="signal peptide" evidence="1">
    <location>
        <begin position="1"/>
        <end position="27"/>
    </location>
</feature>
<dbReference type="InterPro" id="IPR006626">
    <property type="entry name" value="PbH1"/>
</dbReference>
<evidence type="ECO:0000313" key="4">
    <source>
        <dbReference type="EMBL" id="GAT34890.1"/>
    </source>
</evidence>
<dbReference type="EMBL" id="BDCO01000002">
    <property type="protein sequence ID" value="GAT34890.1"/>
    <property type="molecule type" value="Genomic_DNA"/>
</dbReference>
<dbReference type="InterPro" id="IPR055149">
    <property type="entry name" value="Agl_cat_D2"/>
</dbReference>
<dbReference type="InterPro" id="IPR033801">
    <property type="entry name" value="CBM6-CBM35-CBM36-like_1"/>
</dbReference>
<dbReference type="OrthoDB" id="197688at2"/>
<dbReference type="Proteomes" id="UP000076023">
    <property type="component" value="Unassembled WGS sequence"/>
</dbReference>
<dbReference type="GO" id="GO:0016829">
    <property type="term" value="F:lyase activity"/>
    <property type="evidence" value="ECO:0007669"/>
    <property type="project" value="UniProtKB-KW"/>
</dbReference>
<proteinExistence type="predicted"/>
<dbReference type="InterPro" id="IPR011050">
    <property type="entry name" value="Pectin_lyase_fold/virulence"/>
</dbReference>
<evidence type="ECO:0000256" key="1">
    <source>
        <dbReference type="SAM" id="SignalP"/>
    </source>
</evidence>
<dbReference type="InterPro" id="IPR012334">
    <property type="entry name" value="Pectin_lyas_fold"/>
</dbReference>
<dbReference type="Pfam" id="PF22816">
    <property type="entry name" value="CatAgl_D2"/>
    <property type="match status" value="1"/>
</dbReference>
<dbReference type="InParanoid" id="A0A146GBZ6"/>
<gene>
    <name evidence="4" type="ORF">TSACC_23324</name>
</gene>
<feature type="domain" description="Alpha-1,3-glucanase catalytic" evidence="3">
    <location>
        <begin position="237"/>
        <end position="439"/>
    </location>
</feature>
<dbReference type="SMART" id="SM00710">
    <property type="entry name" value="PbH1"/>
    <property type="match status" value="6"/>
</dbReference>
<dbReference type="RefSeq" id="WP_075080483.1">
    <property type="nucleotide sequence ID" value="NZ_BDCO01000002.1"/>
</dbReference>
<dbReference type="Pfam" id="PF22815">
    <property type="entry name" value="CatAgl_D1"/>
    <property type="match status" value="1"/>
</dbReference>
<keyword evidence="1" id="KW-0732">Signal</keyword>
<protein>
    <submittedName>
        <fullName evidence="4">Pectate lyase superfamily protein</fullName>
    </submittedName>
</protein>
<comment type="caution">
    <text evidence="4">The sequence shown here is derived from an EMBL/GenBank/DDBJ whole genome shotgun (WGS) entry which is preliminary data.</text>
</comment>
<evidence type="ECO:0000259" key="2">
    <source>
        <dbReference type="Pfam" id="PF22815"/>
    </source>
</evidence>
<evidence type="ECO:0000259" key="3">
    <source>
        <dbReference type="Pfam" id="PF22816"/>
    </source>
</evidence>
<dbReference type="Gene3D" id="2.160.20.10">
    <property type="entry name" value="Single-stranded right-handed beta-helix, Pectin lyase-like"/>
    <property type="match status" value="1"/>
</dbReference>
<organism evidence="4 5">
    <name type="scientific">Terrimicrobium sacchariphilum</name>
    <dbReference type="NCBI Taxonomy" id="690879"/>
    <lineage>
        <taxon>Bacteria</taxon>
        <taxon>Pseudomonadati</taxon>
        <taxon>Verrucomicrobiota</taxon>
        <taxon>Terrimicrobiia</taxon>
        <taxon>Terrimicrobiales</taxon>
        <taxon>Terrimicrobiaceae</taxon>
        <taxon>Terrimicrobium</taxon>
    </lineage>
</organism>
<dbReference type="SUPFAM" id="SSF51126">
    <property type="entry name" value="Pectin lyase-like"/>
    <property type="match status" value="1"/>
</dbReference>
<dbReference type="CDD" id="cd14490">
    <property type="entry name" value="CBM6-CBM35-CBM36_like_1"/>
    <property type="match status" value="1"/>
</dbReference>
<keyword evidence="5" id="KW-1185">Reference proteome</keyword>
<reference evidence="5" key="1">
    <citation type="journal article" date="2017" name="Genome Announc.">
        <title>Draft Genome Sequence of Terrimicrobium sacchariphilum NM-5T, a Facultative Anaerobic Soil Bacterium of the Class Spartobacteria.</title>
        <authorList>
            <person name="Qiu Y.L."/>
            <person name="Tourlousse D.M."/>
            <person name="Matsuura N."/>
            <person name="Ohashi A."/>
            <person name="Sekiguchi Y."/>
        </authorList>
    </citation>
    <scope>NUCLEOTIDE SEQUENCE [LARGE SCALE GENOMIC DNA]</scope>
    <source>
        <strain evidence="5">NM-5</strain>
    </source>
</reference>
<dbReference type="AlphaFoldDB" id="A0A146GBZ6"/>
<feature type="domain" description="CBM6/CBM35/CBM36-like 1" evidence="2">
    <location>
        <begin position="35"/>
        <end position="197"/>
    </location>
</feature>
<evidence type="ECO:0000313" key="5">
    <source>
        <dbReference type="Proteomes" id="UP000076023"/>
    </source>
</evidence>
<dbReference type="STRING" id="690879.TSACC_23324"/>